<dbReference type="AlphaFoldDB" id="A0A1W1DC53"/>
<organism evidence="1">
    <name type="scientific">hydrothermal vent metagenome</name>
    <dbReference type="NCBI Taxonomy" id="652676"/>
    <lineage>
        <taxon>unclassified sequences</taxon>
        <taxon>metagenomes</taxon>
        <taxon>ecological metagenomes</taxon>
    </lineage>
</organism>
<name>A0A1W1DC53_9ZZZZ</name>
<evidence type="ECO:0000313" key="1">
    <source>
        <dbReference type="EMBL" id="SFV78042.1"/>
    </source>
</evidence>
<dbReference type="EMBL" id="FPHQ01000278">
    <property type="protein sequence ID" value="SFV78042.1"/>
    <property type="molecule type" value="Genomic_DNA"/>
</dbReference>
<accession>A0A1W1DC53</accession>
<protein>
    <submittedName>
        <fullName evidence="1">Uncharacterized protein</fullName>
    </submittedName>
</protein>
<gene>
    <name evidence="1" type="ORF">MNB_SUP05-10-880</name>
</gene>
<reference evidence="1" key="1">
    <citation type="submission" date="2016-10" db="EMBL/GenBank/DDBJ databases">
        <authorList>
            <person name="de Groot N.N."/>
        </authorList>
    </citation>
    <scope>NUCLEOTIDE SEQUENCE</scope>
</reference>
<proteinExistence type="predicted"/>
<sequence length="178" mass="20167">MPVLVEATSVIIKRSAIDEKWPGGWESFVRDVPNQTLCADTLIARVGFMNPDDVESYINSLQKKGFIYLSKTDEDDLVVADQLQGLYVNCNWVRFGRVNHDQDSEESVAACIHVDDKGDLIMTPDWWKYEGSLSHTFAFAPSELVDKSLKFLRHENGVDVYLNKLTGEEVYSSRTGEK</sequence>